<dbReference type="InterPro" id="IPR001238">
    <property type="entry name" value="DNA-binding_RecF"/>
</dbReference>
<feature type="binding site" evidence="6">
    <location>
        <begin position="30"/>
        <end position="37"/>
    </location>
    <ligand>
        <name>ATP</name>
        <dbReference type="ChEBI" id="CHEBI:30616"/>
    </ligand>
</feature>
<dbReference type="SMART" id="SM00382">
    <property type="entry name" value="AAA"/>
    <property type="match status" value="1"/>
</dbReference>
<dbReference type="InterPro" id="IPR003395">
    <property type="entry name" value="RecF/RecN/SMC_N"/>
</dbReference>
<reference evidence="9" key="1">
    <citation type="journal article" date="2024" name="Int. J. Syst. Evol. Microbiol.">
        <title>Methylomarinovum tepidoasis sp. nov., a moderately thermophilic methanotroph of the family Methylothermaceae isolated from a deep-sea hydrothermal field.</title>
        <authorList>
            <person name="Hirayama H."/>
            <person name="Takaki Y."/>
            <person name="Abe M."/>
            <person name="Miyazaki M."/>
            <person name="Uematsu K."/>
            <person name="Matsui Y."/>
            <person name="Takai K."/>
        </authorList>
    </citation>
    <scope>NUCLEOTIDE SEQUENCE [LARGE SCALE GENOMIC DNA]</scope>
    <source>
        <strain evidence="9">IT-9</strain>
    </source>
</reference>
<sequence length="354" mass="39862">MHLSRLSLANLRNLHPARLAFDPRLNLIVGPNASGKTSLLEAIYLLGRAQSFRTSHPRPLIQSGQSALTVSGCLLVDGREHRLGIGFEGVRRRLRLDGRELDARAELLRLMPVRIIDPTLYDLPETSPHRRRRFLDWGVFYFDPDYLPAWRAYRRALQQRNAALKAGDAEGAALWGQSLGKYGKMVSRSRQRYLQVFAARLAPLAEKLGLGKEAGIRYLPGWRADADLDTVLREDLPRDLRHGCTHSGPHRDDFRIAIEGHDVRQRLSRGQMKLLAHALISIQGTLLERPGILLIDDLASELDQENQALLSELSVQTQEQIFITATRPAALTALTSHPHRMFHVEHGRISPAEP</sequence>
<organism evidence="8 9">
    <name type="scientific">Methylomarinovum caldicuralii</name>
    <dbReference type="NCBI Taxonomy" id="438856"/>
    <lineage>
        <taxon>Bacteria</taxon>
        <taxon>Pseudomonadati</taxon>
        <taxon>Pseudomonadota</taxon>
        <taxon>Gammaproteobacteria</taxon>
        <taxon>Methylococcales</taxon>
        <taxon>Methylothermaceae</taxon>
        <taxon>Methylomarinovum</taxon>
    </lineage>
</organism>
<evidence type="ECO:0000256" key="6">
    <source>
        <dbReference type="HAMAP-Rule" id="MF_00365"/>
    </source>
</evidence>
<dbReference type="Pfam" id="PF02463">
    <property type="entry name" value="SMC_N"/>
    <property type="match status" value="1"/>
</dbReference>
<dbReference type="Proteomes" id="UP001321825">
    <property type="component" value="Chromosome"/>
</dbReference>
<evidence type="ECO:0000256" key="2">
    <source>
        <dbReference type="ARBA" id="ARBA00022705"/>
    </source>
</evidence>
<keyword evidence="3 6" id="KW-0547">Nucleotide-binding</keyword>
<dbReference type="GO" id="GO:0006302">
    <property type="term" value="P:double-strand break repair"/>
    <property type="evidence" value="ECO:0007669"/>
    <property type="project" value="TreeGrafter"/>
</dbReference>
<comment type="similarity">
    <text evidence="6">Belongs to the RecF family.</text>
</comment>
<keyword evidence="5 6" id="KW-0238">DNA-binding</keyword>
<dbReference type="PANTHER" id="PTHR32182:SF0">
    <property type="entry name" value="DNA REPLICATION AND REPAIR PROTEIN RECF"/>
    <property type="match status" value="1"/>
</dbReference>
<dbReference type="NCBIfam" id="TIGR00611">
    <property type="entry name" value="recf"/>
    <property type="match status" value="1"/>
</dbReference>
<dbReference type="GO" id="GO:0000731">
    <property type="term" value="P:DNA synthesis involved in DNA repair"/>
    <property type="evidence" value="ECO:0007669"/>
    <property type="project" value="TreeGrafter"/>
</dbReference>
<accession>A0AAU9C1I5</accession>
<dbReference type="InterPro" id="IPR042174">
    <property type="entry name" value="RecF_2"/>
</dbReference>
<keyword evidence="6" id="KW-0234">DNA repair</keyword>
<evidence type="ECO:0000256" key="4">
    <source>
        <dbReference type="ARBA" id="ARBA00022840"/>
    </source>
</evidence>
<keyword evidence="4 6" id="KW-0067">ATP-binding</keyword>
<dbReference type="GO" id="GO:0003697">
    <property type="term" value="F:single-stranded DNA binding"/>
    <property type="evidence" value="ECO:0007669"/>
    <property type="project" value="UniProtKB-UniRule"/>
</dbReference>
<proteinExistence type="inferred from homology"/>
<comment type="subcellular location">
    <subcellularLocation>
        <location evidence="6">Cytoplasm</location>
    </subcellularLocation>
</comment>
<dbReference type="RefSeq" id="WP_317705942.1">
    <property type="nucleotide sequence ID" value="NZ_AP024714.1"/>
</dbReference>
<dbReference type="PANTHER" id="PTHR32182">
    <property type="entry name" value="DNA REPLICATION AND REPAIR PROTEIN RECF"/>
    <property type="match status" value="1"/>
</dbReference>
<dbReference type="KEGG" id="mcau:MIT9_P0578"/>
<keyword evidence="6" id="KW-0742">SOS response</keyword>
<dbReference type="GO" id="GO:0005737">
    <property type="term" value="C:cytoplasm"/>
    <property type="evidence" value="ECO:0007669"/>
    <property type="project" value="UniProtKB-SubCell"/>
</dbReference>
<dbReference type="EMBL" id="AP024714">
    <property type="protein sequence ID" value="BCX81000.1"/>
    <property type="molecule type" value="Genomic_DNA"/>
</dbReference>
<dbReference type="HAMAP" id="MF_00365">
    <property type="entry name" value="RecF"/>
    <property type="match status" value="1"/>
</dbReference>
<keyword evidence="1 6" id="KW-0963">Cytoplasm</keyword>
<evidence type="ECO:0000256" key="3">
    <source>
        <dbReference type="ARBA" id="ARBA00022741"/>
    </source>
</evidence>
<dbReference type="SUPFAM" id="SSF52540">
    <property type="entry name" value="P-loop containing nucleoside triphosphate hydrolases"/>
    <property type="match status" value="1"/>
</dbReference>
<gene>
    <name evidence="6" type="primary">recF</name>
    <name evidence="8" type="ORF">MIT9_P0578</name>
</gene>
<evidence type="ECO:0000313" key="8">
    <source>
        <dbReference type="EMBL" id="BCX81000.1"/>
    </source>
</evidence>
<dbReference type="GO" id="GO:0005524">
    <property type="term" value="F:ATP binding"/>
    <property type="evidence" value="ECO:0007669"/>
    <property type="project" value="UniProtKB-UniRule"/>
</dbReference>
<comment type="function">
    <text evidence="6">The RecF protein is involved in DNA metabolism; it is required for DNA replication and normal SOS inducibility. RecF binds preferentially to single-stranded, linear DNA. It also seems to bind ATP.</text>
</comment>
<evidence type="ECO:0000313" key="9">
    <source>
        <dbReference type="Proteomes" id="UP001321825"/>
    </source>
</evidence>
<dbReference type="GO" id="GO:0009432">
    <property type="term" value="P:SOS response"/>
    <property type="evidence" value="ECO:0007669"/>
    <property type="project" value="UniProtKB-UniRule"/>
</dbReference>
<evidence type="ECO:0000259" key="7">
    <source>
        <dbReference type="SMART" id="SM00382"/>
    </source>
</evidence>
<keyword evidence="2 6" id="KW-0235">DNA replication</keyword>
<dbReference type="GO" id="GO:0006260">
    <property type="term" value="P:DNA replication"/>
    <property type="evidence" value="ECO:0007669"/>
    <property type="project" value="UniProtKB-UniRule"/>
</dbReference>
<dbReference type="Gene3D" id="3.40.50.300">
    <property type="entry name" value="P-loop containing nucleotide triphosphate hydrolases"/>
    <property type="match status" value="1"/>
</dbReference>
<dbReference type="InterPro" id="IPR027417">
    <property type="entry name" value="P-loop_NTPase"/>
</dbReference>
<dbReference type="Gene3D" id="1.20.1050.90">
    <property type="entry name" value="RecF/RecN/SMC, N-terminal domain"/>
    <property type="match status" value="1"/>
</dbReference>
<dbReference type="AlphaFoldDB" id="A0AAU9C1I5"/>
<evidence type="ECO:0000256" key="5">
    <source>
        <dbReference type="ARBA" id="ARBA00023125"/>
    </source>
</evidence>
<keyword evidence="6" id="KW-0227">DNA damage</keyword>
<name>A0AAU9C1I5_9GAMM</name>
<protein>
    <recommendedName>
        <fullName evidence="6">DNA replication and repair protein RecF</fullName>
    </recommendedName>
</protein>
<keyword evidence="9" id="KW-1185">Reference proteome</keyword>
<evidence type="ECO:0000256" key="1">
    <source>
        <dbReference type="ARBA" id="ARBA00022490"/>
    </source>
</evidence>
<feature type="domain" description="AAA+ ATPase" evidence="7">
    <location>
        <begin position="22"/>
        <end position="350"/>
    </location>
</feature>
<dbReference type="InterPro" id="IPR003593">
    <property type="entry name" value="AAA+_ATPase"/>
</dbReference>